<sequence length="105" mass="11477">MPAVPTFVTFFPDERAAQHFVSQLALDTSISSITMLNESAGTQDPFDETESYANSLQQHGFSLEQCSNCESKIGEGNIALLIEGNDATDILLALQEYGVQSYHMV</sequence>
<accession>A0A3M8DSF1</accession>
<dbReference type="Proteomes" id="UP000271031">
    <property type="component" value="Unassembled WGS sequence"/>
</dbReference>
<organism evidence="1 2">
    <name type="scientific">Brevibacillus fluminis</name>
    <dbReference type="NCBI Taxonomy" id="511487"/>
    <lineage>
        <taxon>Bacteria</taxon>
        <taxon>Bacillati</taxon>
        <taxon>Bacillota</taxon>
        <taxon>Bacilli</taxon>
        <taxon>Bacillales</taxon>
        <taxon>Paenibacillaceae</taxon>
        <taxon>Brevibacillus</taxon>
    </lineage>
</organism>
<name>A0A3M8DSF1_9BACL</name>
<protein>
    <submittedName>
        <fullName evidence="1">Uncharacterized protein</fullName>
    </submittedName>
</protein>
<reference evidence="1 2" key="1">
    <citation type="submission" date="2018-10" db="EMBL/GenBank/DDBJ databases">
        <title>Phylogenomics of Brevibacillus.</title>
        <authorList>
            <person name="Dunlap C."/>
        </authorList>
    </citation>
    <scope>NUCLEOTIDE SEQUENCE [LARGE SCALE GENOMIC DNA]</scope>
    <source>
        <strain evidence="1 2">JCM 15716</strain>
    </source>
</reference>
<dbReference type="AlphaFoldDB" id="A0A3M8DSF1"/>
<dbReference type="EMBL" id="RHHQ01000007">
    <property type="protein sequence ID" value="RNB90375.1"/>
    <property type="molecule type" value="Genomic_DNA"/>
</dbReference>
<comment type="caution">
    <text evidence="1">The sequence shown here is derived from an EMBL/GenBank/DDBJ whole genome shotgun (WGS) entry which is preliminary data.</text>
</comment>
<evidence type="ECO:0000313" key="1">
    <source>
        <dbReference type="EMBL" id="RNB90375.1"/>
    </source>
</evidence>
<keyword evidence="2" id="KW-1185">Reference proteome</keyword>
<evidence type="ECO:0000313" key="2">
    <source>
        <dbReference type="Proteomes" id="UP000271031"/>
    </source>
</evidence>
<gene>
    <name evidence="1" type="ORF">EDM56_07630</name>
</gene>
<proteinExistence type="predicted"/>